<gene>
    <name evidence="7" type="ORF">F5147DRAFT_396589</name>
</gene>
<feature type="repeat" description="WD" evidence="3">
    <location>
        <begin position="159"/>
        <end position="200"/>
    </location>
</feature>
<dbReference type="PROSITE" id="PS00678">
    <property type="entry name" value="WD_REPEATS_1"/>
    <property type="match status" value="2"/>
</dbReference>
<dbReference type="PANTHER" id="PTHR19879">
    <property type="entry name" value="TRANSCRIPTION INITIATION FACTOR TFIID"/>
    <property type="match status" value="1"/>
</dbReference>
<accession>A0A9P7JP65</accession>
<evidence type="ECO:0000256" key="2">
    <source>
        <dbReference type="ARBA" id="ARBA00022737"/>
    </source>
</evidence>
<feature type="domain" description="TEP-1 C-terminal beta-propeller" evidence="6">
    <location>
        <begin position="258"/>
        <end position="313"/>
    </location>
</feature>
<dbReference type="Pfam" id="PF00400">
    <property type="entry name" value="WD40"/>
    <property type="match status" value="1"/>
</dbReference>
<dbReference type="InterPro" id="IPR036322">
    <property type="entry name" value="WD40_repeat_dom_sf"/>
</dbReference>
<dbReference type="GeneID" id="64691846"/>
<dbReference type="InterPro" id="IPR020472">
    <property type="entry name" value="WD40_PAC1"/>
</dbReference>
<dbReference type="CDD" id="cd00200">
    <property type="entry name" value="WD40"/>
    <property type="match status" value="1"/>
</dbReference>
<name>A0A9P7JP65_9AGAM</name>
<dbReference type="InterPro" id="IPR055442">
    <property type="entry name" value="Beta-prop_EML-like_2nd"/>
</dbReference>
<dbReference type="PRINTS" id="PR00320">
    <property type="entry name" value="GPROTEINBRPT"/>
</dbReference>
<feature type="repeat" description="WD" evidence="3">
    <location>
        <begin position="74"/>
        <end position="115"/>
    </location>
</feature>
<keyword evidence="8" id="KW-1185">Reference proteome</keyword>
<dbReference type="AlphaFoldDB" id="A0A9P7JP65"/>
<feature type="repeat" description="WD" evidence="3">
    <location>
        <begin position="251"/>
        <end position="283"/>
    </location>
</feature>
<dbReference type="InterPro" id="IPR011990">
    <property type="entry name" value="TPR-like_helical_dom_sf"/>
</dbReference>
<dbReference type="InterPro" id="IPR056828">
    <property type="entry name" value="Beta-prop_TEP1_C"/>
</dbReference>
<evidence type="ECO:0000313" key="7">
    <source>
        <dbReference type="EMBL" id="KAG2095912.1"/>
    </source>
</evidence>
<feature type="repeat" description="WD" evidence="3">
    <location>
        <begin position="201"/>
        <end position="242"/>
    </location>
</feature>
<dbReference type="InterPro" id="IPR019775">
    <property type="entry name" value="WD40_repeat_CS"/>
</dbReference>
<dbReference type="EMBL" id="JABBWM010000072">
    <property type="protein sequence ID" value="KAG2095912.1"/>
    <property type="molecule type" value="Genomic_DNA"/>
</dbReference>
<sequence>MLLGVSQEAHPTARVSADRMVQERSAPTRTMRSHTDSLLAVAFFKDGRRVVTASHDKTLRICDMQRGSLVGGPFEGHKDYVRSVAVSPDDKQIASSGDDKAIIVWDVESKQMIFDPLEKHTGWVLSVCFSPDGKRLASGSHDKTIVVWDAKTGAILATIDGHNNSVWSVAFSPDGLKLASGSADHSIRIWRSDNAELLLKIDAHQHWIRSVVWSPDGQQLVSASFDKTVRFWSSDDGAQIGQPCTGYAYHSLAISSDGSFIATASDDKTLRLWSTKTHKLIGQVLEHAAWVRCVAISPNGEVLVSGDGEGKVLLCSIKNILEQYNAEEGILENEEARQQQLPFSEAQLRSYERNEEFLGNHGSPSNHSSEIDEDSDIDDVHSLFDIFTIQATLRDASITGILDTAEELLTQEIDADDNNYESYANRSIVRARRAEWKYALQDAVKSIAIQPSLLGYISKAIALCGNGQLWGAMEAFDLAFIFCNRDPIMVDLLLLIKAVSLFNANYHDEAMRRIKDLTTTYQHRNRFPCNVINSYLRAQLAIIDLKNGQYSEAADQFTASITGLFLHPTLLEPRLKIFTVLFGWDLDSLWETISQRQCDAFLLAGRVIEAVESFQYMMNMVNEAGKGSRIEWSTTRLHCALHRKGTRGCYCEQL</sequence>
<dbReference type="OrthoDB" id="538223at2759"/>
<dbReference type="InterPro" id="IPR001680">
    <property type="entry name" value="WD40_rpt"/>
</dbReference>
<dbReference type="PROSITE" id="PS50082">
    <property type="entry name" value="WD_REPEATS_2"/>
    <property type="match status" value="6"/>
</dbReference>
<dbReference type="SMART" id="SM00320">
    <property type="entry name" value="WD40"/>
    <property type="match status" value="7"/>
</dbReference>
<keyword evidence="1 3" id="KW-0853">WD repeat</keyword>
<dbReference type="PANTHER" id="PTHR19879:SF9">
    <property type="entry name" value="TRANSCRIPTION INITIATION FACTOR TFIID SUBUNIT 5"/>
    <property type="match status" value="1"/>
</dbReference>
<dbReference type="Proteomes" id="UP000823399">
    <property type="component" value="Unassembled WGS sequence"/>
</dbReference>
<proteinExistence type="predicted"/>
<keyword evidence="2" id="KW-0677">Repeat</keyword>
<feature type="region of interest" description="Disordered" evidence="4">
    <location>
        <begin position="1"/>
        <end position="31"/>
    </location>
</feature>
<reference evidence="7" key="1">
    <citation type="journal article" date="2020" name="New Phytol.">
        <title>Comparative genomics reveals dynamic genome evolution in host specialist ectomycorrhizal fungi.</title>
        <authorList>
            <person name="Lofgren L.A."/>
            <person name="Nguyen N.H."/>
            <person name="Vilgalys R."/>
            <person name="Ruytinx J."/>
            <person name="Liao H.L."/>
            <person name="Branco S."/>
            <person name="Kuo A."/>
            <person name="LaButti K."/>
            <person name="Lipzen A."/>
            <person name="Andreopoulos W."/>
            <person name="Pangilinan J."/>
            <person name="Riley R."/>
            <person name="Hundley H."/>
            <person name="Na H."/>
            <person name="Barry K."/>
            <person name="Grigoriev I.V."/>
            <person name="Stajich J.E."/>
            <person name="Kennedy P.G."/>
        </authorList>
    </citation>
    <scope>NUCLEOTIDE SEQUENCE</scope>
    <source>
        <strain evidence="7">FC423</strain>
    </source>
</reference>
<comment type="caution">
    <text evidence="7">The sequence shown here is derived from an EMBL/GenBank/DDBJ whole genome shotgun (WGS) entry which is preliminary data.</text>
</comment>
<feature type="repeat" description="WD" evidence="3">
    <location>
        <begin position="117"/>
        <end position="158"/>
    </location>
</feature>
<feature type="domain" description="EML-like second beta-propeller" evidence="5">
    <location>
        <begin position="83"/>
        <end position="242"/>
    </location>
</feature>
<dbReference type="Pfam" id="PF23414">
    <property type="entry name" value="Beta-prop_EML_2"/>
    <property type="match status" value="1"/>
</dbReference>
<evidence type="ECO:0000259" key="5">
    <source>
        <dbReference type="Pfam" id="PF23414"/>
    </source>
</evidence>
<dbReference type="PROSITE" id="PS50294">
    <property type="entry name" value="WD_REPEATS_REGION"/>
    <property type="match status" value="4"/>
</dbReference>
<evidence type="ECO:0000313" key="8">
    <source>
        <dbReference type="Proteomes" id="UP000823399"/>
    </source>
</evidence>
<organism evidence="7 8">
    <name type="scientific">Suillus discolor</name>
    <dbReference type="NCBI Taxonomy" id="1912936"/>
    <lineage>
        <taxon>Eukaryota</taxon>
        <taxon>Fungi</taxon>
        <taxon>Dikarya</taxon>
        <taxon>Basidiomycota</taxon>
        <taxon>Agaricomycotina</taxon>
        <taxon>Agaricomycetes</taxon>
        <taxon>Agaricomycetidae</taxon>
        <taxon>Boletales</taxon>
        <taxon>Suillineae</taxon>
        <taxon>Suillaceae</taxon>
        <taxon>Suillus</taxon>
    </lineage>
</organism>
<dbReference type="Pfam" id="PF25048">
    <property type="entry name" value="Beta-prop_TEP1_C"/>
    <property type="match status" value="1"/>
</dbReference>
<feature type="repeat" description="WD" evidence="3">
    <location>
        <begin position="31"/>
        <end position="72"/>
    </location>
</feature>
<evidence type="ECO:0000259" key="6">
    <source>
        <dbReference type="Pfam" id="PF25048"/>
    </source>
</evidence>
<evidence type="ECO:0000256" key="3">
    <source>
        <dbReference type="PROSITE-ProRule" id="PRU00221"/>
    </source>
</evidence>
<dbReference type="InterPro" id="IPR015943">
    <property type="entry name" value="WD40/YVTN_repeat-like_dom_sf"/>
</dbReference>
<dbReference type="Gene3D" id="1.25.40.10">
    <property type="entry name" value="Tetratricopeptide repeat domain"/>
    <property type="match status" value="1"/>
</dbReference>
<protein>
    <submittedName>
        <fullName evidence="7">WD40-repeat-containing domain protein</fullName>
    </submittedName>
</protein>
<dbReference type="SUPFAM" id="SSF50978">
    <property type="entry name" value="WD40 repeat-like"/>
    <property type="match status" value="1"/>
</dbReference>
<dbReference type="SUPFAM" id="SSF48452">
    <property type="entry name" value="TPR-like"/>
    <property type="match status" value="1"/>
</dbReference>
<evidence type="ECO:0000256" key="1">
    <source>
        <dbReference type="ARBA" id="ARBA00022574"/>
    </source>
</evidence>
<evidence type="ECO:0000256" key="4">
    <source>
        <dbReference type="SAM" id="MobiDB-lite"/>
    </source>
</evidence>
<dbReference type="RefSeq" id="XP_041288038.1">
    <property type="nucleotide sequence ID" value="XM_041429587.1"/>
</dbReference>
<dbReference type="Gene3D" id="2.130.10.10">
    <property type="entry name" value="YVTN repeat-like/Quinoprotein amine dehydrogenase"/>
    <property type="match status" value="3"/>
</dbReference>